<protein>
    <submittedName>
        <fullName evidence="2">Uncharacterized protein</fullName>
    </submittedName>
</protein>
<feature type="region of interest" description="Disordered" evidence="1">
    <location>
        <begin position="21"/>
        <end position="44"/>
    </location>
</feature>
<dbReference type="Proteomes" id="UP000322667">
    <property type="component" value="Chromosome A01"/>
</dbReference>
<gene>
    <name evidence="2" type="ORF">ES332_A01G228800v1</name>
</gene>
<accession>A0A5D2RUV8</accession>
<sequence length="105" mass="11477">MGLNINKKPFFPLLGTKVGRTTVRRSGDSPKANSDARGEVSDDGGANRLWRIQLEVVVHVEREATTLVEAGTKAATAQGKETLGFQKFQFARAIWAILRLGLIVK</sequence>
<name>A0A5D2RUV8_GOSTO</name>
<dbReference type="AlphaFoldDB" id="A0A5D2RUV8"/>
<proteinExistence type="predicted"/>
<reference evidence="2 3" key="1">
    <citation type="submission" date="2019-07" db="EMBL/GenBank/DDBJ databases">
        <title>WGS assembly of Gossypium tomentosum.</title>
        <authorList>
            <person name="Chen Z.J."/>
            <person name="Sreedasyam A."/>
            <person name="Ando A."/>
            <person name="Song Q."/>
            <person name="De L."/>
            <person name="Hulse-Kemp A."/>
            <person name="Ding M."/>
            <person name="Ye W."/>
            <person name="Kirkbride R."/>
            <person name="Jenkins J."/>
            <person name="Plott C."/>
            <person name="Lovell J."/>
            <person name="Lin Y.-M."/>
            <person name="Vaughn R."/>
            <person name="Liu B."/>
            <person name="Li W."/>
            <person name="Simpson S."/>
            <person name="Scheffler B."/>
            <person name="Saski C."/>
            <person name="Grover C."/>
            <person name="Hu G."/>
            <person name="Conover J."/>
            <person name="Carlson J."/>
            <person name="Shu S."/>
            <person name="Boston L."/>
            <person name="Williams M."/>
            <person name="Peterson D."/>
            <person name="Mcgee K."/>
            <person name="Jones D."/>
            <person name="Wendel J."/>
            <person name="Stelly D."/>
            <person name="Grimwood J."/>
            <person name="Schmutz J."/>
        </authorList>
    </citation>
    <scope>NUCLEOTIDE SEQUENCE [LARGE SCALE GENOMIC DNA]</scope>
    <source>
        <strain evidence="2">7179.01</strain>
    </source>
</reference>
<dbReference type="EMBL" id="CM017610">
    <property type="protein sequence ID" value="TYI44316.1"/>
    <property type="molecule type" value="Genomic_DNA"/>
</dbReference>
<keyword evidence="3" id="KW-1185">Reference proteome</keyword>
<evidence type="ECO:0000256" key="1">
    <source>
        <dbReference type="SAM" id="MobiDB-lite"/>
    </source>
</evidence>
<evidence type="ECO:0000313" key="2">
    <source>
        <dbReference type="EMBL" id="TYI44316.1"/>
    </source>
</evidence>
<organism evidence="2 3">
    <name type="scientific">Gossypium tomentosum</name>
    <name type="common">Hawaiian cotton</name>
    <name type="synonym">Gossypium sandvicense</name>
    <dbReference type="NCBI Taxonomy" id="34277"/>
    <lineage>
        <taxon>Eukaryota</taxon>
        <taxon>Viridiplantae</taxon>
        <taxon>Streptophyta</taxon>
        <taxon>Embryophyta</taxon>
        <taxon>Tracheophyta</taxon>
        <taxon>Spermatophyta</taxon>
        <taxon>Magnoliopsida</taxon>
        <taxon>eudicotyledons</taxon>
        <taxon>Gunneridae</taxon>
        <taxon>Pentapetalae</taxon>
        <taxon>rosids</taxon>
        <taxon>malvids</taxon>
        <taxon>Malvales</taxon>
        <taxon>Malvaceae</taxon>
        <taxon>Malvoideae</taxon>
        <taxon>Gossypium</taxon>
    </lineage>
</organism>
<evidence type="ECO:0000313" key="3">
    <source>
        <dbReference type="Proteomes" id="UP000322667"/>
    </source>
</evidence>